<evidence type="ECO:0000313" key="2">
    <source>
        <dbReference type="Proteomes" id="UP000259610"/>
    </source>
</evidence>
<feature type="non-terminal residue" evidence="1">
    <location>
        <position position="1"/>
    </location>
</feature>
<comment type="caution">
    <text evidence="1">The sequence shown here is derived from an EMBL/GenBank/DDBJ whole genome shotgun (WGS) entry which is preliminary data.</text>
</comment>
<proteinExistence type="predicted"/>
<dbReference type="EMBL" id="DMAN01000176">
    <property type="protein sequence ID" value="HAE27118.1"/>
    <property type="molecule type" value="Genomic_DNA"/>
</dbReference>
<name>A0A3B9GXK1_9PROT</name>
<accession>A0A3B9GXK1</accession>
<protein>
    <submittedName>
        <fullName evidence="1">Short-chain dehydrogenase</fullName>
    </submittedName>
</protein>
<dbReference type="Proteomes" id="UP000259610">
    <property type="component" value="Unassembled WGS sequence"/>
</dbReference>
<reference evidence="1 2" key="1">
    <citation type="journal article" date="2018" name="Nat. Biotechnol.">
        <title>A standardized bacterial taxonomy based on genome phylogeny substantially revises the tree of life.</title>
        <authorList>
            <person name="Parks D.H."/>
            <person name="Chuvochina M."/>
            <person name="Waite D.W."/>
            <person name="Rinke C."/>
            <person name="Skarshewski A."/>
            <person name="Chaumeil P.A."/>
            <person name="Hugenholtz P."/>
        </authorList>
    </citation>
    <scope>NUCLEOTIDE SEQUENCE [LARGE SCALE GENOMIC DNA]</scope>
    <source>
        <strain evidence="1">UBA8733</strain>
    </source>
</reference>
<sequence>PGATLSPDEVVKGIVAIADGLTLARTGRFIEWTGREREF</sequence>
<evidence type="ECO:0000313" key="1">
    <source>
        <dbReference type="EMBL" id="HAE27118.1"/>
    </source>
</evidence>
<gene>
    <name evidence="1" type="ORF">DCG58_08155</name>
</gene>
<dbReference type="AlphaFoldDB" id="A0A3B9GXK1"/>
<organism evidence="1 2">
    <name type="scientific">Hyphomonas adhaerens</name>
    <dbReference type="NCBI Taxonomy" id="81029"/>
    <lineage>
        <taxon>Bacteria</taxon>
        <taxon>Pseudomonadati</taxon>
        <taxon>Pseudomonadota</taxon>
        <taxon>Alphaproteobacteria</taxon>
        <taxon>Hyphomonadales</taxon>
        <taxon>Hyphomonadaceae</taxon>
        <taxon>Hyphomonas</taxon>
    </lineage>
</organism>